<sequence>MAEDFTVVVEVDFTADGTWTDITGYVRLDDRITITRGRGDEQAEVRPGTLSLVLDNRDGRFTPGSPASPYWPNVKKGRPIRVRVVHDGGESTRFHGYVNEWPVTWDGGTAVTLSHVTATDVFKRLGNLAAKRSLLELEMLAHHPDAYYTLAEQSGARSAGDSSGNGRPSMGRYQYGGGGTGEVDFGDGTGPGTDGLPAVVFRPESSSVGWFLATPRSTTATGSIVLACWMNTTVKGRVFMALWGGDSIALTVKTNAADGKLNVAVSNGGTATISGGLAGSPNLADGQTHLVTVLVQPGGPTYASVDGGPLGMVGSFAPSPDFGPWVNMPAYRWIFAGAGPSFAGPVAPGSLFDGILSHLWYAQRETMPDWTEVWEAGNPETTPDRFERACRLIGVTGTTVGTSETDIGGQAVAGRAPIQVLRDVAGVESGLVYASRSDASVVFECRTHRYNRPSSLTLTADQLAEGGLAWSDDDQHLVNDVTHKRDGGADQRWTDMSSTAAYGTYADDVTLPWASDTDALLAAQWKVSNGADPPPRITSVSVVANTLDTYGDVLVLDLSDVVTLTGLPAGSPQTETAVHMEGYTEVIDYRHHAITFNTSPAAVSRVWRLGVAGESELGVNTKLSL</sequence>
<organism evidence="2 3">
    <name type="scientific">Planobispora takensis</name>
    <dbReference type="NCBI Taxonomy" id="1367882"/>
    <lineage>
        <taxon>Bacteria</taxon>
        <taxon>Bacillati</taxon>
        <taxon>Actinomycetota</taxon>
        <taxon>Actinomycetes</taxon>
        <taxon>Streptosporangiales</taxon>
        <taxon>Streptosporangiaceae</taxon>
        <taxon>Planobispora</taxon>
    </lineage>
</organism>
<evidence type="ECO:0000313" key="2">
    <source>
        <dbReference type="EMBL" id="GIH98088.1"/>
    </source>
</evidence>
<protein>
    <submittedName>
        <fullName evidence="2">Uncharacterized protein</fullName>
    </submittedName>
</protein>
<feature type="compositionally biased region" description="Polar residues" evidence="1">
    <location>
        <begin position="157"/>
        <end position="166"/>
    </location>
</feature>
<dbReference type="RefSeq" id="WP_203872591.1">
    <property type="nucleotide sequence ID" value="NZ_BOOK01000001.1"/>
</dbReference>
<feature type="region of interest" description="Disordered" evidence="1">
    <location>
        <begin position="157"/>
        <end position="189"/>
    </location>
</feature>
<accession>A0A8J3WQ52</accession>
<dbReference type="AlphaFoldDB" id="A0A8J3WQ52"/>
<gene>
    <name evidence="2" type="ORF">Pta02_00970</name>
</gene>
<dbReference type="EMBL" id="BOOK01000001">
    <property type="protein sequence ID" value="GIH98088.1"/>
    <property type="molecule type" value="Genomic_DNA"/>
</dbReference>
<evidence type="ECO:0000313" key="3">
    <source>
        <dbReference type="Proteomes" id="UP000634476"/>
    </source>
</evidence>
<evidence type="ECO:0000256" key="1">
    <source>
        <dbReference type="SAM" id="MobiDB-lite"/>
    </source>
</evidence>
<comment type="caution">
    <text evidence="2">The sequence shown here is derived from an EMBL/GenBank/DDBJ whole genome shotgun (WGS) entry which is preliminary data.</text>
</comment>
<feature type="compositionally biased region" description="Gly residues" evidence="1">
    <location>
        <begin position="174"/>
        <end position="189"/>
    </location>
</feature>
<proteinExistence type="predicted"/>
<dbReference type="SUPFAM" id="SSF49899">
    <property type="entry name" value="Concanavalin A-like lectins/glucanases"/>
    <property type="match status" value="1"/>
</dbReference>
<name>A0A8J3WQ52_9ACTN</name>
<dbReference type="InterPro" id="IPR013320">
    <property type="entry name" value="ConA-like_dom_sf"/>
</dbReference>
<reference evidence="2" key="1">
    <citation type="submission" date="2021-01" db="EMBL/GenBank/DDBJ databases">
        <title>Whole genome shotgun sequence of Planobispora takensis NBRC 109077.</title>
        <authorList>
            <person name="Komaki H."/>
            <person name="Tamura T."/>
        </authorList>
    </citation>
    <scope>NUCLEOTIDE SEQUENCE</scope>
    <source>
        <strain evidence="2">NBRC 109077</strain>
    </source>
</reference>
<keyword evidence="3" id="KW-1185">Reference proteome</keyword>
<dbReference type="Proteomes" id="UP000634476">
    <property type="component" value="Unassembled WGS sequence"/>
</dbReference>